<accession>A0A563EKV9</accession>
<dbReference type="SMART" id="SM01043">
    <property type="entry name" value="BTAD"/>
    <property type="match status" value="1"/>
</dbReference>
<keyword evidence="2" id="KW-0805">Transcription regulation</keyword>
<dbReference type="CDD" id="cd15831">
    <property type="entry name" value="BTAD"/>
    <property type="match status" value="1"/>
</dbReference>
<evidence type="ECO:0000256" key="1">
    <source>
        <dbReference type="ARBA" id="ARBA00005820"/>
    </source>
</evidence>
<dbReference type="OrthoDB" id="4336084at2"/>
<evidence type="ECO:0000256" key="2">
    <source>
        <dbReference type="ARBA" id="ARBA00023015"/>
    </source>
</evidence>
<comment type="caution">
    <text evidence="7">The sequence shown here is derived from an EMBL/GenBank/DDBJ whole genome shotgun (WGS) entry which is preliminary data.</text>
</comment>
<evidence type="ECO:0000259" key="6">
    <source>
        <dbReference type="PROSITE" id="PS51755"/>
    </source>
</evidence>
<dbReference type="Gene3D" id="1.10.10.10">
    <property type="entry name" value="Winged helix-like DNA-binding domain superfamily/Winged helix DNA-binding domain"/>
    <property type="match status" value="1"/>
</dbReference>
<dbReference type="GO" id="GO:0000160">
    <property type="term" value="P:phosphorelay signal transduction system"/>
    <property type="evidence" value="ECO:0007669"/>
    <property type="project" value="InterPro"/>
</dbReference>
<evidence type="ECO:0000313" key="8">
    <source>
        <dbReference type="Proteomes" id="UP000316639"/>
    </source>
</evidence>
<evidence type="ECO:0000313" key="7">
    <source>
        <dbReference type="EMBL" id="TWP47800.1"/>
    </source>
</evidence>
<dbReference type="GO" id="GO:0003677">
    <property type="term" value="F:DNA binding"/>
    <property type="evidence" value="ECO:0007669"/>
    <property type="project" value="UniProtKB-UniRule"/>
</dbReference>
<dbReference type="InterPro" id="IPR016032">
    <property type="entry name" value="Sig_transdc_resp-reg_C-effctor"/>
</dbReference>
<reference evidence="7 8" key="1">
    <citation type="submission" date="2019-07" db="EMBL/GenBank/DDBJ databases">
        <title>Lentzea xizangensis sp. nov., isolated from Qinghai-Tibetan Plateau Soils.</title>
        <authorList>
            <person name="Huang J."/>
        </authorList>
    </citation>
    <scope>NUCLEOTIDE SEQUENCE [LARGE SCALE GENOMIC DNA]</scope>
    <source>
        <strain evidence="7 8">FXJ1.1311</strain>
    </source>
</reference>
<evidence type="ECO:0000256" key="3">
    <source>
        <dbReference type="ARBA" id="ARBA00023125"/>
    </source>
</evidence>
<dbReference type="PANTHER" id="PTHR35807">
    <property type="entry name" value="TRANSCRIPTIONAL REGULATOR REDD-RELATED"/>
    <property type="match status" value="1"/>
</dbReference>
<dbReference type="InterPro" id="IPR036388">
    <property type="entry name" value="WH-like_DNA-bd_sf"/>
</dbReference>
<keyword evidence="3 5" id="KW-0238">DNA-binding</keyword>
<keyword evidence="4" id="KW-0804">Transcription</keyword>
<sequence length="263" mass="29578">MQFRVLGPLEVRIDGSLVKFGGPTQRRLVVALLSHANVAVSVARLLDWLWPDHPPPPSAVTVLQAHVSRLRRVLEPDRARWGAPQLLLTRSSGYLLSVGVEQLDLLHFEHQVARGRDLLLRGDFTAATTTLSGALALWRGPALMELDGVPTLRACVVRWEAMHHFATIMRIEADLELGNHLVAIPELEYLAATHPFDERVHGLLMVALYRCRRRADTLAAYERLSANLRRELDTEPATALRRLRQAVLVQDPALEAHSPRRWL</sequence>
<dbReference type="InterPro" id="IPR001867">
    <property type="entry name" value="OmpR/PhoB-type_DNA-bd"/>
</dbReference>
<dbReference type="GO" id="GO:0006355">
    <property type="term" value="P:regulation of DNA-templated transcription"/>
    <property type="evidence" value="ECO:0007669"/>
    <property type="project" value="InterPro"/>
</dbReference>
<dbReference type="InterPro" id="IPR005158">
    <property type="entry name" value="BTAD"/>
</dbReference>
<dbReference type="InterPro" id="IPR011990">
    <property type="entry name" value="TPR-like_helical_dom_sf"/>
</dbReference>
<proteinExistence type="inferred from homology"/>
<dbReference type="PANTHER" id="PTHR35807:SF1">
    <property type="entry name" value="TRANSCRIPTIONAL REGULATOR REDD"/>
    <property type="match status" value="1"/>
</dbReference>
<name>A0A563EKV9_9PSEU</name>
<dbReference type="SUPFAM" id="SSF46894">
    <property type="entry name" value="C-terminal effector domain of the bipartite response regulators"/>
    <property type="match status" value="1"/>
</dbReference>
<evidence type="ECO:0000256" key="5">
    <source>
        <dbReference type="PROSITE-ProRule" id="PRU01091"/>
    </source>
</evidence>
<dbReference type="InterPro" id="IPR051677">
    <property type="entry name" value="AfsR-DnrI-RedD_regulator"/>
</dbReference>
<dbReference type="Gene3D" id="1.25.40.10">
    <property type="entry name" value="Tetratricopeptide repeat domain"/>
    <property type="match status" value="1"/>
</dbReference>
<comment type="similarity">
    <text evidence="1">Belongs to the AfsR/DnrI/RedD regulatory family.</text>
</comment>
<feature type="DNA-binding region" description="OmpR/PhoB-type" evidence="5">
    <location>
        <begin position="1"/>
        <end position="98"/>
    </location>
</feature>
<dbReference type="PROSITE" id="PS51755">
    <property type="entry name" value="OMPR_PHOB"/>
    <property type="match status" value="1"/>
</dbReference>
<evidence type="ECO:0000256" key="4">
    <source>
        <dbReference type="ARBA" id="ARBA00023163"/>
    </source>
</evidence>
<dbReference type="Proteomes" id="UP000316639">
    <property type="component" value="Unassembled WGS sequence"/>
</dbReference>
<dbReference type="SMART" id="SM00862">
    <property type="entry name" value="Trans_reg_C"/>
    <property type="match status" value="1"/>
</dbReference>
<gene>
    <name evidence="7" type="ORF">FKR81_31155</name>
</gene>
<dbReference type="RefSeq" id="WP_146357366.1">
    <property type="nucleotide sequence ID" value="NZ_VOBR01000024.1"/>
</dbReference>
<dbReference type="Pfam" id="PF03704">
    <property type="entry name" value="BTAD"/>
    <property type="match status" value="1"/>
</dbReference>
<dbReference type="Pfam" id="PF00486">
    <property type="entry name" value="Trans_reg_C"/>
    <property type="match status" value="1"/>
</dbReference>
<dbReference type="EMBL" id="VOBR01000024">
    <property type="protein sequence ID" value="TWP47800.1"/>
    <property type="molecule type" value="Genomic_DNA"/>
</dbReference>
<protein>
    <submittedName>
        <fullName evidence="7">AfsR/SARP family transcriptional regulator</fullName>
    </submittedName>
</protein>
<keyword evidence="8" id="KW-1185">Reference proteome</keyword>
<dbReference type="SUPFAM" id="SSF48452">
    <property type="entry name" value="TPR-like"/>
    <property type="match status" value="1"/>
</dbReference>
<feature type="domain" description="OmpR/PhoB-type" evidence="6">
    <location>
        <begin position="1"/>
        <end position="98"/>
    </location>
</feature>
<organism evidence="7 8">
    <name type="scientific">Lentzea tibetensis</name>
    <dbReference type="NCBI Taxonomy" id="2591470"/>
    <lineage>
        <taxon>Bacteria</taxon>
        <taxon>Bacillati</taxon>
        <taxon>Actinomycetota</taxon>
        <taxon>Actinomycetes</taxon>
        <taxon>Pseudonocardiales</taxon>
        <taxon>Pseudonocardiaceae</taxon>
        <taxon>Lentzea</taxon>
    </lineage>
</organism>
<dbReference type="AlphaFoldDB" id="A0A563EKV9"/>